<evidence type="ECO:0000256" key="7">
    <source>
        <dbReference type="ARBA" id="ARBA00023191"/>
    </source>
</evidence>
<comment type="function">
    <text evidence="1">Involved in the biosynthesis of the siderophore enterobactin (enterochelin), which is a macrocyclic trimeric lactone of N-(2,3-dihydroxybenzoyl)-serine. The serine trilactone serves as a scaffolding for the three catechol functionalities that provide hexadentate coordination for the tightly ligated iron(2+) atoms. Plays an essential role in the assembly of the enterobactin by catalyzing the transfer of the 4'-phosphopantetheine (Ppant) moiety from coenzyme A to the apo-domains of both EntB (ArCP domain) and EntF (PCP domain) to yield their holo-forms which make them competent for the activation of 2,3-dihydroxybenzoate (DHB) and L-serine, respectively.</text>
</comment>
<dbReference type="OrthoDB" id="8210607at2"/>
<feature type="binding site" evidence="12">
    <location>
        <begin position="102"/>
        <end position="103"/>
    </location>
    <ligand>
        <name>CoA</name>
        <dbReference type="ChEBI" id="CHEBI:57287"/>
    </ligand>
</feature>
<proteinExistence type="inferred from homology"/>
<evidence type="ECO:0000313" key="16">
    <source>
        <dbReference type="EMBL" id="RDD67829.1"/>
    </source>
</evidence>
<feature type="binding site" evidence="13">
    <location>
        <position position="126"/>
    </location>
    <ligand>
        <name>Mg(2+)</name>
        <dbReference type="ChEBI" id="CHEBI:18420"/>
    </ligand>
</feature>
<sequence length="229" mass="24174">MRAAAPEVVAPQELEALCRKLQAQMPTGVALAMTRAGGDLPAIYPAESAAMTRAVPRRVAEFTAGRAAARMALSQLGVAPVAIPMGSDRAPVWPSGLCGSISHMDDLCIAVAAREGNIAALGIDVESAGALDADLMPSIATSLELRRMGGAPSLAAKRLFSAKEAAYKAQYPLSRRVFGFHTLGLAERQADTLTFRFSEEVPPFVAGSRIVVRQWETAGLCLSLSVLRR</sequence>
<dbReference type="PRINTS" id="PR01399">
    <property type="entry name" value="ENTSNTHTASED"/>
</dbReference>
<dbReference type="Gene3D" id="3.90.470.20">
    <property type="entry name" value="4'-phosphopantetheinyl transferase domain"/>
    <property type="match status" value="1"/>
</dbReference>
<dbReference type="GO" id="GO:0005886">
    <property type="term" value="C:plasma membrane"/>
    <property type="evidence" value="ECO:0007669"/>
    <property type="project" value="TreeGrafter"/>
</dbReference>
<keyword evidence="13" id="KW-0479">Metal-binding</keyword>
<dbReference type="InterPro" id="IPR037143">
    <property type="entry name" value="4-PPantetheinyl_Trfase_dom_sf"/>
</dbReference>
<comment type="subunit">
    <text evidence="4">EntB, EntD, EntE, and EntF form a multienzyme complex called enterobactin synthase.</text>
</comment>
<name>A0A369TRB9_9RHOB</name>
<dbReference type="PANTHER" id="PTHR38096">
    <property type="entry name" value="ENTEROBACTIN SYNTHASE COMPONENT D"/>
    <property type="match status" value="1"/>
</dbReference>
<comment type="cofactor">
    <cofactor evidence="13">
        <name>Mg(2+)</name>
        <dbReference type="ChEBI" id="CHEBI:18420"/>
    </cofactor>
</comment>
<reference evidence="16 17" key="1">
    <citation type="submission" date="2018-07" db="EMBL/GenBank/DDBJ databases">
        <title>Thalassococcus profundi sp. nov., a marine bacterium isolated from deep seawater of Okinawa Trough.</title>
        <authorList>
            <person name="Yu M."/>
        </authorList>
    </citation>
    <scope>NUCLEOTIDE SEQUENCE [LARGE SCALE GENOMIC DNA]</scope>
    <source>
        <strain evidence="16 17">WRAS1</strain>
    </source>
</reference>
<keyword evidence="7" id="KW-0259">Enterobactin biosynthesis</keyword>
<dbReference type="InterPro" id="IPR041354">
    <property type="entry name" value="4PPT_N"/>
</dbReference>
<dbReference type="AlphaFoldDB" id="A0A369TRB9"/>
<feature type="domain" description="4'-phosphopantetheinyl transferase N-terminal" evidence="15">
    <location>
        <begin position="47"/>
        <end position="113"/>
    </location>
</feature>
<dbReference type="GO" id="GO:0000287">
    <property type="term" value="F:magnesium ion binding"/>
    <property type="evidence" value="ECO:0007669"/>
    <property type="project" value="InterPro"/>
</dbReference>
<feature type="binding site" evidence="12">
    <location>
        <position position="58"/>
    </location>
    <ligand>
        <name>CoA</name>
        <dbReference type="ChEBI" id="CHEBI:57287"/>
    </ligand>
</feature>
<comment type="pathway">
    <text evidence="2">Siderophore biosynthesis; enterobactin biosynthesis.</text>
</comment>
<dbReference type="EMBL" id="QPMK01000002">
    <property type="protein sequence ID" value="RDD67829.1"/>
    <property type="molecule type" value="Genomic_DNA"/>
</dbReference>
<keyword evidence="17" id="KW-1185">Reference proteome</keyword>
<evidence type="ECO:0000256" key="4">
    <source>
        <dbReference type="ARBA" id="ARBA00011503"/>
    </source>
</evidence>
<evidence type="ECO:0000313" key="17">
    <source>
        <dbReference type="Proteomes" id="UP000253977"/>
    </source>
</evidence>
<comment type="catalytic activity">
    <reaction evidence="11">
        <text>apo-[peptidyl-carrier protein] + CoA = holo-[peptidyl-carrier protein] + adenosine 3',5'-bisphosphate + H(+)</text>
        <dbReference type="Rhea" id="RHEA:46228"/>
        <dbReference type="Rhea" id="RHEA-COMP:11479"/>
        <dbReference type="Rhea" id="RHEA-COMP:11480"/>
        <dbReference type="ChEBI" id="CHEBI:15378"/>
        <dbReference type="ChEBI" id="CHEBI:29999"/>
        <dbReference type="ChEBI" id="CHEBI:57287"/>
        <dbReference type="ChEBI" id="CHEBI:58343"/>
        <dbReference type="ChEBI" id="CHEBI:64479"/>
    </reaction>
</comment>
<feature type="binding site" evidence="12">
    <location>
        <position position="164"/>
    </location>
    <ligand>
        <name>CoA</name>
        <dbReference type="ChEBI" id="CHEBI:57287"/>
    </ligand>
</feature>
<dbReference type="PANTHER" id="PTHR38096:SF1">
    <property type="entry name" value="ENTEROBACTIN SYNTHASE COMPONENT D"/>
    <property type="match status" value="1"/>
</dbReference>
<dbReference type="InterPro" id="IPR003542">
    <property type="entry name" value="Enbac_synth_compD-like"/>
</dbReference>
<protein>
    <recommendedName>
        <fullName evidence="5">Enterobactin synthase component D</fullName>
    </recommendedName>
    <alternativeName>
        <fullName evidence="8">4'-phosphopantetheinyl transferase EntD</fullName>
    </alternativeName>
    <alternativeName>
        <fullName evidence="9">Enterochelin synthase D</fullName>
    </alternativeName>
</protein>
<accession>A0A369TRB9</accession>
<feature type="binding site" evidence="13">
    <location>
        <position position="124"/>
    </location>
    <ligand>
        <name>Mg(2+)</name>
        <dbReference type="ChEBI" id="CHEBI:18420"/>
    </ligand>
</feature>
<dbReference type="GO" id="GO:0009366">
    <property type="term" value="C:enterobactin synthetase complex"/>
    <property type="evidence" value="ECO:0007669"/>
    <property type="project" value="InterPro"/>
</dbReference>
<feature type="binding site" evidence="12">
    <location>
        <position position="168"/>
    </location>
    <ligand>
        <name>CoA</name>
        <dbReference type="ChEBI" id="CHEBI:57287"/>
    </ligand>
</feature>
<dbReference type="Pfam" id="PF01648">
    <property type="entry name" value="ACPS"/>
    <property type="match status" value="1"/>
</dbReference>
<dbReference type="SUPFAM" id="SSF56214">
    <property type="entry name" value="4'-phosphopantetheinyl transferase"/>
    <property type="match status" value="1"/>
</dbReference>
<gene>
    <name evidence="16" type="ORF">DU478_03995</name>
</gene>
<dbReference type="Pfam" id="PF17837">
    <property type="entry name" value="4PPT_N"/>
    <property type="match status" value="1"/>
</dbReference>
<dbReference type="Proteomes" id="UP000253977">
    <property type="component" value="Unassembled WGS sequence"/>
</dbReference>
<evidence type="ECO:0000256" key="8">
    <source>
        <dbReference type="ARBA" id="ARBA00029894"/>
    </source>
</evidence>
<feature type="domain" description="4'-phosphopantetheinyl transferase" evidence="14">
    <location>
        <begin position="121"/>
        <end position="201"/>
    </location>
</feature>
<feature type="binding site" evidence="12">
    <location>
        <position position="124"/>
    </location>
    <ligand>
        <name>CoA</name>
        <dbReference type="ChEBI" id="CHEBI:57287"/>
    </ligand>
</feature>
<evidence type="ECO:0000256" key="5">
    <source>
        <dbReference type="ARBA" id="ARBA00019087"/>
    </source>
</evidence>
<keyword evidence="6 16" id="KW-0808">Transferase</keyword>
<evidence type="ECO:0000256" key="10">
    <source>
        <dbReference type="ARBA" id="ARBA00049176"/>
    </source>
</evidence>
<keyword evidence="13" id="KW-0460">Magnesium</keyword>
<dbReference type="GO" id="GO:0008897">
    <property type="term" value="F:holo-[acyl-carrier-protein] synthase activity"/>
    <property type="evidence" value="ECO:0007669"/>
    <property type="project" value="InterPro"/>
</dbReference>
<dbReference type="UniPathway" id="UPA00017"/>
<evidence type="ECO:0000256" key="6">
    <source>
        <dbReference type="ARBA" id="ARBA00022679"/>
    </source>
</evidence>
<evidence type="ECO:0000259" key="14">
    <source>
        <dbReference type="Pfam" id="PF01648"/>
    </source>
</evidence>
<evidence type="ECO:0000256" key="3">
    <source>
        <dbReference type="ARBA" id="ARBA00008342"/>
    </source>
</evidence>
<dbReference type="RefSeq" id="WP_114509641.1">
    <property type="nucleotide sequence ID" value="NZ_QPMK01000002.1"/>
</dbReference>
<evidence type="ECO:0000256" key="2">
    <source>
        <dbReference type="ARBA" id="ARBA00004993"/>
    </source>
</evidence>
<comment type="catalytic activity">
    <reaction evidence="10">
        <text>apo-[aryl-carrier protein] + CoA = holo-[aryl-carrier protein] + adenosine 3',5'-bisphosphate + H(+)</text>
        <dbReference type="Rhea" id="RHEA:48404"/>
        <dbReference type="Rhea" id="RHEA-COMP:15903"/>
        <dbReference type="Rhea" id="RHEA-COMP:17557"/>
        <dbReference type="ChEBI" id="CHEBI:15378"/>
        <dbReference type="ChEBI" id="CHEBI:29999"/>
        <dbReference type="ChEBI" id="CHEBI:57287"/>
        <dbReference type="ChEBI" id="CHEBI:58343"/>
        <dbReference type="ChEBI" id="CHEBI:64479"/>
    </reaction>
</comment>
<dbReference type="GO" id="GO:0009239">
    <property type="term" value="P:enterobactin biosynthetic process"/>
    <property type="evidence" value="ECO:0007669"/>
    <property type="project" value="UniProtKB-UniPathway"/>
</dbReference>
<organism evidence="16 17">
    <name type="scientific">Thalassococcus profundi</name>
    <dbReference type="NCBI Taxonomy" id="2282382"/>
    <lineage>
        <taxon>Bacteria</taxon>
        <taxon>Pseudomonadati</taxon>
        <taxon>Pseudomonadota</taxon>
        <taxon>Alphaproteobacteria</taxon>
        <taxon>Rhodobacterales</taxon>
        <taxon>Roseobacteraceae</taxon>
        <taxon>Thalassococcus</taxon>
    </lineage>
</organism>
<evidence type="ECO:0000256" key="12">
    <source>
        <dbReference type="PIRSR" id="PIRSR603542-1"/>
    </source>
</evidence>
<dbReference type="InterPro" id="IPR008278">
    <property type="entry name" value="4-PPantetheinyl_Trfase_dom"/>
</dbReference>
<comment type="similarity">
    <text evidence="3">Belongs to the P-Pant transferase superfamily. EntD family.</text>
</comment>
<comment type="caution">
    <text evidence="16">The sequence shown here is derived from an EMBL/GenBank/DDBJ whole genome shotgun (WGS) entry which is preliminary data.</text>
</comment>
<evidence type="ECO:0000256" key="9">
    <source>
        <dbReference type="ARBA" id="ARBA00031996"/>
    </source>
</evidence>
<evidence type="ECO:0000256" key="11">
    <source>
        <dbReference type="ARBA" id="ARBA00049191"/>
    </source>
</evidence>
<evidence type="ECO:0000256" key="13">
    <source>
        <dbReference type="PIRSR" id="PIRSR603542-2"/>
    </source>
</evidence>
<evidence type="ECO:0000256" key="1">
    <source>
        <dbReference type="ARBA" id="ARBA00003937"/>
    </source>
</evidence>
<feature type="binding site" evidence="12">
    <location>
        <position position="66"/>
    </location>
    <ligand>
        <name>CoA</name>
        <dbReference type="ChEBI" id="CHEBI:57287"/>
    </ligand>
</feature>
<evidence type="ECO:0000259" key="15">
    <source>
        <dbReference type="Pfam" id="PF17837"/>
    </source>
</evidence>